<dbReference type="EMBL" id="CP009247">
    <property type="protein sequence ID" value="APT89229.1"/>
    <property type="molecule type" value="Genomic_DNA"/>
</dbReference>
<feature type="region of interest" description="Disordered" evidence="1">
    <location>
        <begin position="94"/>
        <end position="140"/>
    </location>
</feature>
<proteinExistence type="predicted"/>
<dbReference type="STRING" id="1437875.CFRA_08130"/>
<feature type="compositionally biased region" description="Basic and acidic residues" evidence="1">
    <location>
        <begin position="128"/>
        <end position="140"/>
    </location>
</feature>
<reference evidence="3 4" key="1">
    <citation type="submission" date="2014-08" db="EMBL/GenBank/DDBJ databases">
        <title>Complete genome sequence of Corynebacterium frankenforstense ST18(T) (=DSM 45800(T)), isolated from raw cow milk.</title>
        <authorList>
            <person name="Ruckert C."/>
            <person name="Albersmeier A."/>
            <person name="Winkler A."/>
            <person name="Lipski A."/>
            <person name="Kalinowski J."/>
        </authorList>
    </citation>
    <scope>NUCLEOTIDE SEQUENCE [LARGE SCALE GENOMIC DNA]</scope>
    <source>
        <strain evidence="3 4">ST18</strain>
    </source>
</reference>
<protein>
    <submittedName>
        <fullName evidence="3">Membrane protein</fullName>
    </submittedName>
</protein>
<feature type="compositionally biased region" description="Low complexity" evidence="1">
    <location>
        <begin position="99"/>
        <end position="115"/>
    </location>
</feature>
<dbReference type="Pfam" id="PF11239">
    <property type="entry name" value="DUF3040"/>
    <property type="match status" value="1"/>
</dbReference>
<keyword evidence="4" id="KW-1185">Reference proteome</keyword>
<sequence length="140" mass="14642">MALSEQEQQTLREIEESLLADDPKFGSSVGDDSGFTGGAPGGSITLRGVALGVLGLLMLLGGAMLAQQSLWFIALSVAGFLVMLGSGIWMLRGGGAGGRARTSSRSGARSRTRAATGGGRRGSGFSQRMEDDFRRRFEGR</sequence>
<dbReference type="KEGG" id="cfk:CFRA_08130"/>
<keyword evidence="2" id="KW-1133">Transmembrane helix</keyword>
<dbReference type="RefSeq" id="WP_075664214.1">
    <property type="nucleotide sequence ID" value="NZ_CP009247.1"/>
</dbReference>
<feature type="transmembrane region" description="Helical" evidence="2">
    <location>
        <begin position="44"/>
        <end position="64"/>
    </location>
</feature>
<evidence type="ECO:0000313" key="3">
    <source>
        <dbReference type="EMBL" id="APT89229.1"/>
    </source>
</evidence>
<name>A0A1L7CTT1_9CORY</name>
<evidence type="ECO:0000256" key="1">
    <source>
        <dbReference type="SAM" id="MobiDB-lite"/>
    </source>
</evidence>
<dbReference type="AlphaFoldDB" id="A0A1L7CTT1"/>
<evidence type="ECO:0000313" key="4">
    <source>
        <dbReference type="Proteomes" id="UP000185434"/>
    </source>
</evidence>
<gene>
    <name evidence="3" type="ORF">CFRA_08130</name>
</gene>
<organism evidence="3 4">
    <name type="scientific">Corynebacterium frankenforstense DSM 45800</name>
    <dbReference type="NCBI Taxonomy" id="1437875"/>
    <lineage>
        <taxon>Bacteria</taxon>
        <taxon>Bacillati</taxon>
        <taxon>Actinomycetota</taxon>
        <taxon>Actinomycetes</taxon>
        <taxon>Mycobacteriales</taxon>
        <taxon>Corynebacteriaceae</taxon>
        <taxon>Corynebacterium</taxon>
    </lineage>
</organism>
<dbReference type="Proteomes" id="UP000185434">
    <property type="component" value="Chromosome"/>
</dbReference>
<evidence type="ECO:0000256" key="2">
    <source>
        <dbReference type="SAM" id="Phobius"/>
    </source>
</evidence>
<dbReference type="InterPro" id="IPR021401">
    <property type="entry name" value="DUF3040"/>
</dbReference>
<dbReference type="OrthoDB" id="5244024at2"/>
<accession>A0A1L7CTT1</accession>
<keyword evidence="2" id="KW-0812">Transmembrane</keyword>
<feature type="transmembrane region" description="Helical" evidence="2">
    <location>
        <begin position="70"/>
        <end position="91"/>
    </location>
</feature>
<keyword evidence="2" id="KW-0472">Membrane</keyword>